<gene>
    <name evidence="1" type="ordered locus">RPE_3996</name>
</gene>
<sequence>MARRSDHLWADSGDDYTPATDLVFSMFAMTVLLLAMFGASDHIRTIESIDTIKVDRKQIEGLRTDVSALKAENLDLKLQNEKRQPLPAAPQPRLDTQIKIGNVTEADVGPFMADDVQFSPAVKDRILALIGQRAGDIATLQANRLIFEIATSALHGATEDGVDLDMTETMNWGEALMRTMRKSPLPVGCLAVLPIGKLHAAHLRALTTAPGAGKALDDFESLLTLKRVPISIARELNLAKSEDRRITIWAQRVALGNCDFNVLVSSVANLRGLR</sequence>
<proteinExistence type="predicted"/>
<dbReference type="STRING" id="316055.RPE_3996"/>
<organism evidence="1">
    <name type="scientific">Rhodopseudomonas palustris (strain BisA53)</name>
    <dbReference type="NCBI Taxonomy" id="316055"/>
    <lineage>
        <taxon>Bacteria</taxon>
        <taxon>Pseudomonadati</taxon>
        <taxon>Pseudomonadota</taxon>
        <taxon>Alphaproteobacteria</taxon>
        <taxon>Hyphomicrobiales</taxon>
        <taxon>Nitrobacteraceae</taxon>
        <taxon>Rhodopseudomonas</taxon>
    </lineage>
</organism>
<dbReference type="EMBL" id="CP000463">
    <property type="protein sequence ID" value="ABJ07922.1"/>
    <property type="molecule type" value="Genomic_DNA"/>
</dbReference>
<dbReference type="HOGENOM" id="CLU_1015184_0_0_5"/>
<dbReference type="KEGG" id="rpe:RPE_3996"/>
<name>Q07JG2_RHOP5</name>
<evidence type="ECO:0000313" key="1">
    <source>
        <dbReference type="EMBL" id="ABJ07922.1"/>
    </source>
</evidence>
<protein>
    <submittedName>
        <fullName evidence="1">Uncharacterized protein</fullName>
    </submittedName>
</protein>
<reference evidence="1" key="1">
    <citation type="submission" date="2006-09" db="EMBL/GenBank/DDBJ databases">
        <title>Complete sequence of Rhodopseudomonas palustris BisA53.</title>
        <authorList>
            <consortium name="US DOE Joint Genome Institute"/>
            <person name="Copeland A."/>
            <person name="Lucas S."/>
            <person name="Lapidus A."/>
            <person name="Barry K."/>
            <person name="Detter J.C."/>
            <person name="Glavina del Rio T."/>
            <person name="Hammon N."/>
            <person name="Israni S."/>
            <person name="Dalin E."/>
            <person name="Tice H."/>
            <person name="Pitluck S."/>
            <person name="Chain P."/>
            <person name="Malfatti S."/>
            <person name="Shin M."/>
            <person name="Vergez L."/>
            <person name="Schmutz J."/>
            <person name="Larimer F."/>
            <person name="Land M."/>
            <person name="Hauser L."/>
            <person name="Pelletier D.A."/>
            <person name="Kyrpides N."/>
            <person name="Kim E."/>
            <person name="Harwood C.S."/>
            <person name="Oda Y."/>
            <person name="Richardson P."/>
        </authorList>
    </citation>
    <scope>NUCLEOTIDE SEQUENCE [LARGE SCALE GENOMIC DNA]</scope>
    <source>
        <strain evidence="1">BisA53</strain>
    </source>
</reference>
<accession>Q07JG2</accession>
<dbReference type="AlphaFoldDB" id="Q07JG2"/>